<feature type="compositionally biased region" description="Acidic residues" evidence="1">
    <location>
        <begin position="300"/>
        <end position="310"/>
    </location>
</feature>
<evidence type="ECO:0000313" key="2">
    <source>
        <dbReference type="EMBL" id="CDO75619.1"/>
    </source>
</evidence>
<feature type="compositionally biased region" description="Basic and acidic residues" evidence="1">
    <location>
        <begin position="224"/>
        <end position="235"/>
    </location>
</feature>
<evidence type="ECO:0000313" key="3">
    <source>
        <dbReference type="Proteomes" id="UP000029665"/>
    </source>
</evidence>
<keyword evidence="3" id="KW-1185">Reference proteome</keyword>
<name>A0A060STQ4_PYCCI</name>
<feature type="compositionally biased region" description="Low complexity" evidence="1">
    <location>
        <begin position="436"/>
        <end position="451"/>
    </location>
</feature>
<dbReference type="STRING" id="5643.A0A060STQ4"/>
<sequence>MTVITAVPHTDHLQRHYLPPPQRLLPSTPDGTYYAQHSARQNMARHELPPQAIRPLTQRGQPLPESDAHRVTTSSSTSTSLTGSMRFDATASHGLRGAFAGSWSSARTSLAYSAEPTGSPWTQRDSDRMDEDDKYDTSSGEPGSLSSLSRRPSLARFSRLSSESLTEMFGRLPAPSESDLILGTSKPRHHPATFSPDAQRARARSWQGDESVRLPPLRMLDSPRVARDDLPRVDASEPPAKRACVQLPSFPDYFEGSSRLSFSSSSVRSRGGTSSPPPSPSPSAASWSTPAHSTGHTDTEPTDEEDLAMGEDERQSGYSPQSLAAWKSLQERYARPRAISPVRPSSPLDDDSANLSSPQHVAVGAAKQVAASGCQAPRSRPSKSAAEHEQKKYRFVASTLSQDALPFEVKHAPAHAVERGRESIVRPGAKRKHGRSPSPSSASSEDLPLSSVTKVPAPSTTRPALKAKHHAPSDAPPSAATDPPKRRGRPPRPAYDIECLAPLHPDSPEAKGHFPDHR</sequence>
<feature type="region of interest" description="Disordered" evidence="1">
    <location>
        <begin position="56"/>
        <end position="84"/>
    </location>
</feature>
<feature type="region of interest" description="Disordered" evidence="1">
    <location>
        <begin position="337"/>
        <end position="390"/>
    </location>
</feature>
<dbReference type="HOGENOM" id="CLU_525937_0_0_1"/>
<dbReference type="OrthoDB" id="8922241at2759"/>
<feature type="compositionally biased region" description="Low complexity" evidence="1">
    <location>
        <begin position="72"/>
        <end position="82"/>
    </location>
</feature>
<protein>
    <submittedName>
        <fullName evidence="2">Uncharacterized protein</fullName>
    </submittedName>
</protein>
<feature type="compositionally biased region" description="Basic and acidic residues" evidence="1">
    <location>
        <begin position="411"/>
        <end position="424"/>
    </location>
</feature>
<evidence type="ECO:0000256" key="1">
    <source>
        <dbReference type="SAM" id="MobiDB-lite"/>
    </source>
</evidence>
<feature type="region of interest" description="Disordered" evidence="1">
    <location>
        <begin position="168"/>
        <end position="323"/>
    </location>
</feature>
<gene>
    <name evidence="2" type="ORF">BN946_scf184840.g2</name>
</gene>
<dbReference type="Proteomes" id="UP000029665">
    <property type="component" value="Unassembled WGS sequence"/>
</dbReference>
<comment type="caution">
    <text evidence="2">The sequence shown here is derived from an EMBL/GenBank/DDBJ whole genome shotgun (WGS) entry which is preliminary data.</text>
</comment>
<dbReference type="OMA" id="KCHREFA"/>
<proteinExistence type="predicted"/>
<feature type="region of interest" description="Disordered" evidence="1">
    <location>
        <begin position="1"/>
        <end position="32"/>
    </location>
</feature>
<dbReference type="EMBL" id="CCBP010000281">
    <property type="protein sequence ID" value="CDO75619.1"/>
    <property type="molecule type" value="Genomic_DNA"/>
</dbReference>
<reference evidence="2" key="1">
    <citation type="submission" date="2014-01" db="EMBL/GenBank/DDBJ databases">
        <title>The genome of the white-rot fungus Pycnoporus cinnabarinus: a basidiomycete model with a versatile arsenal for lignocellulosic biomass breakdown.</title>
        <authorList>
            <person name="Levasseur A."/>
            <person name="Lomascolo A."/>
            <person name="Ruiz-Duenas F.J."/>
            <person name="Uzan E."/>
            <person name="Piumi F."/>
            <person name="Kues U."/>
            <person name="Ram A.F.J."/>
            <person name="Murat C."/>
            <person name="Haon M."/>
            <person name="Benoit I."/>
            <person name="Arfi Y."/>
            <person name="Chevret D."/>
            <person name="Drula E."/>
            <person name="Kwon M.J."/>
            <person name="Gouret P."/>
            <person name="Lesage-Meessen L."/>
            <person name="Lombard V."/>
            <person name="Mariette J."/>
            <person name="Noirot C."/>
            <person name="Park J."/>
            <person name="Patyshakuliyeva A."/>
            <person name="Wieneger R.A.B."/>
            <person name="Wosten H.A.B."/>
            <person name="Martin F."/>
            <person name="Coutinho P.M."/>
            <person name="de Vries R."/>
            <person name="Martinez A.T."/>
            <person name="Klopp C."/>
            <person name="Pontarotti P."/>
            <person name="Henrissat B."/>
            <person name="Record E."/>
        </authorList>
    </citation>
    <scope>NUCLEOTIDE SEQUENCE [LARGE SCALE GENOMIC DNA]</scope>
    <source>
        <strain evidence="2">BRFM137</strain>
    </source>
</reference>
<feature type="region of interest" description="Disordered" evidence="1">
    <location>
        <begin position="411"/>
        <end position="518"/>
    </location>
</feature>
<feature type="compositionally biased region" description="Low complexity" evidence="1">
    <location>
        <begin position="138"/>
        <end position="153"/>
    </location>
</feature>
<feature type="compositionally biased region" description="Low complexity" evidence="1">
    <location>
        <begin position="282"/>
        <end position="294"/>
    </location>
</feature>
<organism evidence="2 3">
    <name type="scientific">Pycnoporus cinnabarinus</name>
    <name type="common">Cinnabar-red polypore</name>
    <name type="synonym">Trametes cinnabarina</name>
    <dbReference type="NCBI Taxonomy" id="5643"/>
    <lineage>
        <taxon>Eukaryota</taxon>
        <taxon>Fungi</taxon>
        <taxon>Dikarya</taxon>
        <taxon>Basidiomycota</taxon>
        <taxon>Agaricomycotina</taxon>
        <taxon>Agaricomycetes</taxon>
        <taxon>Polyporales</taxon>
        <taxon>Polyporaceae</taxon>
        <taxon>Trametes</taxon>
    </lineage>
</organism>
<dbReference type="AlphaFoldDB" id="A0A060STQ4"/>
<feature type="region of interest" description="Disordered" evidence="1">
    <location>
        <begin position="110"/>
        <end position="153"/>
    </location>
</feature>
<accession>A0A060STQ4</accession>
<feature type="compositionally biased region" description="Basic and acidic residues" evidence="1">
    <location>
        <begin position="506"/>
        <end position="518"/>
    </location>
</feature>
<feature type="compositionally biased region" description="Low complexity" evidence="1">
    <location>
        <begin position="256"/>
        <end position="274"/>
    </location>
</feature>